<organism evidence="1 2">
    <name type="scientific">Ancylostoma ceylanicum</name>
    <dbReference type="NCBI Taxonomy" id="53326"/>
    <lineage>
        <taxon>Eukaryota</taxon>
        <taxon>Metazoa</taxon>
        <taxon>Ecdysozoa</taxon>
        <taxon>Nematoda</taxon>
        <taxon>Chromadorea</taxon>
        <taxon>Rhabditida</taxon>
        <taxon>Rhabditina</taxon>
        <taxon>Rhabditomorpha</taxon>
        <taxon>Strongyloidea</taxon>
        <taxon>Ancylostomatidae</taxon>
        <taxon>Ancylostomatinae</taxon>
        <taxon>Ancylostoma</taxon>
    </lineage>
</organism>
<dbReference type="Proteomes" id="UP000024635">
    <property type="component" value="Unassembled WGS sequence"/>
</dbReference>
<gene>
    <name evidence="1" type="primary">Acey_s0004.g1766</name>
    <name evidence="1" type="ORF">Y032_0004g1766</name>
</gene>
<evidence type="ECO:0000313" key="1">
    <source>
        <dbReference type="EMBL" id="EYC30777.1"/>
    </source>
</evidence>
<protein>
    <submittedName>
        <fullName evidence="1">Uncharacterized protein</fullName>
    </submittedName>
</protein>
<name>A0A016VUP9_9BILA</name>
<reference evidence="2" key="1">
    <citation type="journal article" date="2015" name="Nat. Genet.">
        <title>The genome and transcriptome of the zoonotic hookworm Ancylostoma ceylanicum identify infection-specific gene families.</title>
        <authorList>
            <person name="Schwarz E.M."/>
            <person name="Hu Y."/>
            <person name="Antoshechkin I."/>
            <person name="Miller M.M."/>
            <person name="Sternberg P.W."/>
            <person name="Aroian R.V."/>
        </authorList>
    </citation>
    <scope>NUCLEOTIDE SEQUENCE</scope>
    <source>
        <strain evidence="2">HY135</strain>
    </source>
</reference>
<evidence type="ECO:0000313" key="2">
    <source>
        <dbReference type="Proteomes" id="UP000024635"/>
    </source>
</evidence>
<keyword evidence="2" id="KW-1185">Reference proteome</keyword>
<dbReference type="AlphaFoldDB" id="A0A016VUP9"/>
<dbReference type="EMBL" id="JARK01001340">
    <property type="protein sequence ID" value="EYC30777.1"/>
    <property type="molecule type" value="Genomic_DNA"/>
</dbReference>
<comment type="caution">
    <text evidence="1">The sequence shown here is derived from an EMBL/GenBank/DDBJ whole genome shotgun (WGS) entry which is preliminary data.</text>
</comment>
<proteinExistence type="predicted"/>
<sequence length="74" mass="7971">MKISKLLLGWAVPSTAKPTAGSVFRRSLAVSETTAMHGLAKVHEVLHGIQMGTVTIQSAGDISKAFRQGSRWCY</sequence>
<accession>A0A016VUP9</accession>